<sequence>MHSLVEGLLQGNKRSAAKLITIIENQEPQKEEMLAQIFPHTGNAFIIGITGSPGAGKSSLVDSLIRTIRSENKTVGIIAVDPSSPFTGGALLGDRIRMQEHALDPGVFIRSMGTRGSLGGLAHTTRDALRVLDAMGIDVILIETVGVGQSELDIMNVADTTVVVLTPGAGDHIQTIKAGIMEIADVFAVNKGDLPGADKVVTEVEAMLDLGCHTSWRPPVIKTSNLKQQGINELWEAINKHKQFLIANGLWEENRKKRFEQEVLEIVELELRKTIHKKVVDTPLMHEILQQVLERKLAPYNAAISIIRQGLNLKI</sequence>
<evidence type="ECO:0000256" key="5">
    <source>
        <dbReference type="ARBA" id="ARBA00023186"/>
    </source>
</evidence>
<dbReference type="GO" id="GO:0016301">
    <property type="term" value="F:kinase activity"/>
    <property type="evidence" value="ECO:0007669"/>
    <property type="project" value="UniProtKB-KW"/>
</dbReference>
<dbReference type="InterPro" id="IPR027417">
    <property type="entry name" value="P-loop_NTPase"/>
</dbReference>
<dbReference type="Proteomes" id="UP000189933">
    <property type="component" value="Unassembled WGS sequence"/>
</dbReference>
<dbReference type="SUPFAM" id="SSF52540">
    <property type="entry name" value="P-loop containing nucleoside triphosphate hydrolases"/>
    <property type="match status" value="1"/>
</dbReference>
<accession>A0A1T4LUP9</accession>
<keyword evidence="6" id="KW-0808">Transferase</keyword>
<keyword evidence="4" id="KW-0342">GTP-binding</keyword>
<dbReference type="EMBL" id="FUXM01000002">
    <property type="protein sequence ID" value="SJZ58184.1"/>
    <property type="molecule type" value="Genomic_DNA"/>
</dbReference>
<evidence type="ECO:0000256" key="3">
    <source>
        <dbReference type="ARBA" id="ARBA00022801"/>
    </source>
</evidence>
<name>A0A1T4LUP9_9FIRM</name>
<keyword evidence="3" id="KW-0378">Hydrolase</keyword>
<dbReference type="NCBIfam" id="TIGR00750">
    <property type="entry name" value="lao"/>
    <property type="match status" value="1"/>
</dbReference>
<keyword evidence="7" id="KW-1185">Reference proteome</keyword>
<evidence type="ECO:0000256" key="1">
    <source>
        <dbReference type="ARBA" id="ARBA00009625"/>
    </source>
</evidence>
<evidence type="ECO:0000256" key="2">
    <source>
        <dbReference type="ARBA" id="ARBA00022741"/>
    </source>
</evidence>
<proteinExistence type="inferred from homology"/>
<protein>
    <submittedName>
        <fullName evidence="6">LAO/AO transport system kinase</fullName>
    </submittedName>
</protein>
<organism evidence="6 7">
    <name type="scientific">Carboxydocella sporoproducens DSM 16521</name>
    <dbReference type="NCBI Taxonomy" id="1121270"/>
    <lineage>
        <taxon>Bacteria</taxon>
        <taxon>Bacillati</taxon>
        <taxon>Bacillota</taxon>
        <taxon>Clostridia</taxon>
        <taxon>Eubacteriales</taxon>
        <taxon>Clostridiales Family XVI. Incertae Sedis</taxon>
        <taxon>Carboxydocella</taxon>
    </lineage>
</organism>
<dbReference type="RefSeq" id="WP_078664458.1">
    <property type="nucleotide sequence ID" value="NZ_FUXM01000002.1"/>
</dbReference>
<keyword evidence="6" id="KW-0418">Kinase</keyword>
<dbReference type="GO" id="GO:0005525">
    <property type="term" value="F:GTP binding"/>
    <property type="evidence" value="ECO:0007669"/>
    <property type="project" value="UniProtKB-KW"/>
</dbReference>
<evidence type="ECO:0000256" key="4">
    <source>
        <dbReference type="ARBA" id="ARBA00023134"/>
    </source>
</evidence>
<dbReference type="PANTHER" id="PTHR43087:SF1">
    <property type="entry name" value="LAO_AO TRANSPORT SYSTEM ATPASE"/>
    <property type="match status" value="1"/>
</dbReference>
<comment type="similarity">
    <text evidence="1">Belongs to the SIMIBI class G3E GTPase family. ArgK/MeaB subfamily.</text>
</comment>
<evidence type="ECO:0000313" key="7">
    <source>
        <dbReference type="Proteomes" id="UP000189933"/>
    </source>
</evidence>
<dbReference type="CDD" id="cd03114">
    <property type="entry name" value="MMAA-like"/>
    <property type="match status" value="1"/>
</dbReference>
<dbReference type="AlphaFoldDB" id="A0A1T4LUP9"/>
<dbReference type="InterPro" id="IPR005129">
    <property type="entry name" value="GTPase_ArgK"/>
</dbReference>
<keyword evidence="5" id="KW-0143">Chaperone</keyword>
<dbReference type="OrthoDB" id="9778292at2"/>
<evidence type="ECO:0000313" key="6">
    <source>
        <dbReference type="EMBL" id="SJZ58184.1"/>
    </source>
</evidence>
<dbReference type="PANTHER" id="PTHR43087">
    <property type="entry name" value="LYSINE/ARGININE/ORNITHINE TRANSPORT SYSTEM KINASE"/>
    <property type="match status" value="1"/>
</dbReference>
<gene>
    <name evidence="6" type="ORF">SAMN02745885_00305</name>
</gene>
<dbReference type="InterPro" id="IPR052040">
    <property type="entry name" value="GTPase/Isobutyryl-CoA_mutase"/>
</dbReference>
<reference evidence="7" key="1">
    <citation type="submission" date="2017-02" db="EMBL/GenBank/DDBJ databases">
        <authorList>
            <person name="Varghese N."/>
            <person name="Submissions S."/>
        </authorList>
    </citation>
    <scope>NUCLEOTIDE SEQUENCE [LARGE SCALE GENOMIC DNA]</scope>
    <source>
        <strain evidence="7">DSM 16521</strain>
    </source>
</reference>
<dbReference type="Gene3D" id="3.40.50.300">
    <property type="entry name" value="P-loop containing nucleotide triphosphate hydrolases"/>
    <property type="match status" value="1"/>
</dbReference>
<dbReference type="GO" id="GO:0003924">
    <property type="term" value="F:GTPase activity"/>
    <property type="evidence" value="ECO:0007669"/>
    <property type="project" value="InterPro"/>
</dbReference>
<dbReference type="Pfam" id="PF03308">
    <property type="entry name" value="MeaB"/>
    <property type="match status" value="1"/>
</dbReference>
<keyword evidence="2" id="KW-0547">Nucleotide-binding</keyword>